<dbReference type="Proteomes" id="UP000502706">
    <property type="component" value="Chromosome"/>
</dbReference>
<evidence type="ECO:0000259" key="2">
    <source>
        <dbReference type="PROSITE" id="PS51832"/>
    </source>
</evidence>
<dbReference type="CDD" id="cd00077">
    <property type="entry name" value="HDc"/>
    <property type="match status" value="1"/>
</dbReference>
<dbReference type="EMBL" id="CP045121">
    <property type="protein sequence ID" value="QIN77355.1"/>
    <property type="molecule type" value="Genomic_DNA"/>
</dbReference>
<dbReference type="Gene3D" id="1.10.3210.10">
    <property type="entry name" value="Hypothetical protein af1432"/>
    <property type="match status" value="1"/>
</dbReference>
<dbReference type="KEGG" id="rmar:GBA65_01200"/>
<evidence type="ECO:0000313" key="4">
    <source>
        <dbReference type="Proteomes" id="UP000502706"/>
    </source>
</evidence>
<accession>A0A6G8PUF5</accession>
<gene>
    <name evidence="3" type="ORF">GBA65_01200</name>
</gene>
<proteinExistence type="predicted"/>
<dbReference type="InterPro" id="IPR006675">
    <property type="entry name" value="HDIG_dom"/>
</dbReference>
<dbReference type="InterPro" id="IPR003607">
    <property type="entry name" value="HD/PDEase_dom"/>
</dbReference>
<dbReference type="SMART" id="SM00471">
    <property type="entry name" value="HDc"/>
    <property type="match status" value="1"/>
</dbReference>
<reference evidence="3 4" key="1">
    <citation type="submission" date="2019-10" db="EMBL/GenBank/DDBJ databases">
        <title>Rubrobacter sp nov SCSIO 52915 isolated from a deep-sea sediment in the South China Sea.</title>
        <authorList>
            <person name="Chen R.W."/>
        </authorList>
    </citation>
    <scope>NUCLEOTIDE SEQUENCE [LARGE SCALE GENOMIC DNA]</scope>
    <source>
        <strain evidence="3 4">SCSIO 52915</strain>
    </source>
</reference>
<keyword evidence="4" id="KW-1185">Reference proteome</keyword>
<dbReference type="InterPro" id="IPR006674">
    <property type="entry name" value="HD_domain"/>
</dbReference>
<dbReference type="InterPro" id="IPR052020">
    <property type="entry name" value="Cyclic_di-GMP/3'3'-cGAMP_PDE"/>
</dbReference>
<evidence type="ECO:0000259" key="1">
    <source>
        <dbReference type="PROSITE" id="PS51831"/>
    </source>
</evidence>
<feature type="domain" description="HD" evidence="1">
    <location>
        <begin position="288"/>
        <end position="410"/>
    </location>
</feature>
<dbReference type="PROSITE" id="PS51831">
    <property type="entry name" value="HD"/>
    <property type="match status" value="1"/>
</dbReference>
<protein>
    <submittedName>
        <fullName evidence="3">HD domain-containing protein</fullName>
    </submittedName>
</protein>
<feature type="domain" description="HD-GYP" evidence="2">
    <location>
        <begin position="266"/>
        <end position="454"/>
    </location>
</feature>
<dbReference type="PROSITE" id="PS51832">
    <property type="entry name" value="HD_GYP"/>
    <property type="match status" value="1"/>
</dbReference>
<dbReference type="PANTHER" id="PTHR45228">
    <property type="entry name" value="CYCLIC DI-GMP PHOSPHODIESTERASE TM_0186-RELATED"/>
    <property type="match status" value="1"/>
</dbReference>
<dbReference type="Pfam" id="PF13487">
    <property type="entry name" value="HD_5"/>
    <property type="match status" value="1"/>
</dbReference>
<dbReference type="RefSeq" id="WP_166395031.1">
    <property type="nucleotide sequence ID" value="NZ_CP045121.1"/>
</dbReference>
<dbReference type="AlphaFoldDB" id="A0A6G8PUF5"/>
<dbReference type="SUPFAM" id="SSF109604">
    <property type="entry name" value="HD-domain/PDEase-like"/>
    <property type="match status" value="1"/>
</dbReference>
<dbReference type="InterPro" id="IPR037522">
    <property type="entry name" value="HD_GYP_dom"/>
</dbReference>
<organism evidence="3 4">
    <name type="scientific">Rubrobacter marinus</name>
    <dbReference type="NCBI Taxonomy" id="2653852"/>
    <lineage>
        <taxon>Bacteria</taxon>
        <taxon>Bacillati</taxon>
        <taxon>Actinomycetota</taxon>
        <taxon>Rubrobacteria</taxon>
        <taxon>Rubrobacterales</taxon>
        <taxon>Rubrobacteraceae</taxon>
        <taxon>Rubrobacter</taxon>
    </lineage>
</organism>
<name>A0A6G8PUF5_9ACTN</name>
<sequence length="454" mass="48159">MRRTDDTRSGFDGGIAPGTFGVLAGVAEEVVVEPENLEGALRRMVVGLREGLGLRALTLSASVTEGRGLEARSGVAGGTAAELPILRGKKHVGTLRAYPGSLDDGRREVLRAAAGVAALALDAAYAREVAAQKTAQGSVVQIASEALGVIKEEGDLYRTVLVLTLELLDASGGAILLGDGGVVSLGFEGSEETLEALREVRFLGRSPWMGRIGGHHLLGVGLGGDEGAVFLTRPTRPYTEAEGVSLKLVARQLARARERSRLYASLERTSTEAISALAAALESRDDTTGEHIRRTQALAGEVAEEIGLRPEGIRVVKYAAMLHDIGKIGIPDSILNKPGGLTQEEWRAMRRHPATGADIIGRIAGFENVVEAVLAHHERHDGRGYPAGLAGDEVPVAARLISVIDAYDAMTNDRPYRRAMTHEEALAEIERGSGTQFDPAVVEALKTVLHHGRK</sequence>
<dbReference type="NCBIfam" id="TIGR00277">
    <property type="entry name" value="HDIG"/>
    <property type="match status" value="1"/>
</dbReference>
<evidence type="ECO:0000313" key="3">
    <source>
        <dbReference type="EMBL" id="QIN77355.1"/>
    </source>
</evidence>